<reference evidence="2" key="1">
    <citation type="journal article" date="2023" name="Nat. Plants">
        <title>Single-cell RNA sequencing provides a high-resolution roadmap for understanding the multicellular compartmentation of specialized metabolism.</title>
        <authorList>
            <person name="Sun S."/>
            <person name="Shen X."/>
            <person name="Li Y."/>
            <person name="Li Y."/>
            <person name="Wang S."/>
            <person name="Li R."/>
            <person name="Zhang H."/>
            <person name="Shen G."/>
            <person name="Guo B."/>
            <person name="Wei J."/>
            <person name="Xu J."/>
            <person name="St-Pierre B."/>
            <person name="Chen S."/>
            <person name="Sun C."/>
        </authorList>
    </citation>
    <scope>NUCLEOTIDE SEQUENCE [LARGE SCALE GENOMIC DNA]</scope>
</reference>
<keyword evidence="2" id="KW-1185">Reference proteome</keyword>
<organism evidence="1 2">
    <name type="scientific">Catharanthus roseus</name>
    <name type="common">Madagascar periwinkle</name>
    <name type="synonym">Vinca rosea</name>
    <dbReference type="NCBI Taxonomy" id="4058"/>
    <lineage>
        <taxon>Eukaryota</taxon>
        <taxon>Viridiplantae</taxon>
        <taxon>Streptophyta</taxon>
        <taxon>Embryophyta</taxon>
        <taxon>Tracheophyta</taxon>
        <taxon>Spermatophyta</taxon>
        <taxon>Magnoliopsida</taxon>
        <taxon>eudicotyledons</taxon>
        <taxon>Gunneridae</taxon>
        <taxon>Pentapetalae</taxon>
        <taxon>asterids</taxon>
        <taxon>lamiids</taxon>
        <taxon>Gentianales</taxon>
        <taxon>Apocynaceae</taxon>
        <taxon>Rauvolfioideae</taxon>
        <taxon>Vinceae</taxon>
        <taxon>Catharanthinae</taxon>
        <taxon>Catharanthus</taxon>
    </lineage>
</organism>
<proteinExistence type="predicted"/>
<comment type="caution">
    <text evidence="1">The sequence shown here is derived from an EMBL/GenBank/DDBJ whole genome shotgun (WGS) entry which is preliminary data.</text>
</comment>
<gene>
    <name evidence="1" type="ORF">M9H77_17505</name>
</gene>
<name>A0ACC0B4S6_CATRO</name>
<evidence type="ECO:0000313" key="1">
    <source>
        <dbReference type="EMBL" id="KAI5667652.1"/>
    </source>
</evidence>
<sequence>MEKFEYSKNSCELRGYAYFYHGGDSGINAYGGNNHGSGSFTPKRHIRVGNFSPYARTFEHNSYDCYEGNRLGTRNGYNDTSFERVPRNEVKSEGNYVNMDRRFQKRGGSWEKYYDRYNCKRCSQTLGTTPRPLSYNNLKLPLLLELLVLMIMKNGSKKCNYCSIPMTWSLMKQALRTKFGVENHKG</sequence>
<evidence type="ECO:0000313" key="2">
    <source>
        <dbReference type="Proteomes" id="UP001060085"/>
    </source>
</evidence>
<accession>A0ACC0B4S6</accession>
<protein>
    <submittedName>
        <fullName evidence="1">Uncharacterized protein</fullName>
    </submittedName>
</protein>
<dbReference type="EMBL" id="CM044704">
    <property type="protein sequence ID" value="KAI5667652.1"/>
    <property type="molecule type" value="Genomic_DNA"/>
</dbReference>
<dbReference type="Proteomes" id="UP001060085">
    <property type="component" value="Linkage Group LG04"/>
</dbReference>